<dbReference type="Pfam" id="PF00300">
    <property type="entry name" value="His_Phos_1"/>
    <property type="match status" value="2"/>
</dbReference>
<gene>
    <name evidence="6 10" type="primary">gpmA</name>
    <name evidence="10" type="ORF">BSQ50_09155</name>
</gene>
<feature type="binding site" evidence="6 8">
    <location>
        <begin position="8"/>
        <end position="15"/>
    </location>
    <ligand>
        <name>substrate</name>
    </ligand>
</feature>
<evidence type="ECO:0000256" key="3">
    <source>
        <dbReference type="ARBA" id="ARBA00022432"/>
    </source>
</evidence>
<dbReference type="FunFam" id="3.40.50.1240:FF:000003">
    <property type="entry name" value="2,3-bisphosphoglycerate-dependent phosphoglycerate mutase"/>
    <property type="match status" value="1"/>
</dbReference>
<dbReference type="NCBIfam" id="NF010714">
    <property type="entry name" value="PRK14116.1"/>
    <property type="match status" value="1"/>
</dbReference>
<dbReference type="AlphaFoldDB" id="A0A3Q8CMQ4"/>
<dbReference type="UniPathway" id="UPA00109">
    <property type="reaction ID" value="UER00186"/>
</dbReference>
<proteinExistence type="inferred from homology"/>
<reference evidence="10 11" key="1">
    <citation type="submission" date="2016-11" db="EMBL/GenBank/DDBJ databases">
        <title>Interaction between Lactobacillus species and yeast in water kefir.</title>
        <authorList>
            <person name="Behr J."/>
            <person name="Xu D."/>
            <person name="Vogel R.F."/>
        </authorList>
    </citation>
    <scope>NUCLEOTIDE SEQUENCE [LARGE SCALE GENOMIC DNA]</scope>
    <source>
        <strain evidence="10 11">TMW 1.1827</strain>
    </source>
</reference>
<feature type="binding site" evidence="6 8">
    <location>
        <begin position="114"/>
        <end position="115"/>
    </location>
    <ligand>
        <name>substrate</name>
    </ligand>
</feature>
<dbReference type="NCBIfam" id="NF010713">
    <property type="entry name" value="PRK14115.1"/>
    <property type="match status" value="1"/>
</dbReference>
<evidence type="ECO:0000256" key="8">
    <source>
        <dbReference type="PIRSR" id="PIRSR613078-2"/>
    </source>
</evidence>
<feature type="binding site" evidence="6 8">
    <location>
        <begin position="21"/>
        <end position="22"/>
    </location>
    <ligand>
        <name>substrate</name>
    </ligand>
</feature>
<dbReference type="GO" id="GO:0006096">
    <property type="term" value="P:glycolytic process"/>
    <property type="evidence" value="ECO:0007669"/>
    <property type="project" value="UniProtKB-UniRule"/>
</dbReference>
<comment type="function">
    <text evidence="6">Catalyzes the interconversion of 2-phosphoglycerate and 3-phosphoglycerate.</text>
</comment>
<comment type="catalytic activity">
    <reaction evidence="1 6">
        <text>(2R)-2-phosphoglycerate = (2R)-3-phosphoglycerate</text>
        <dbReference type="Rhea" id="RHEA:15901"/>
        <dbReference type="ChEBI" id="CHEBI:58272"/>
        <dbReference type="ChEBI" id="CHEBI:58289"/>
        <dbReference type="EC" id="5.4.2.11"/>
    </reaction>
</comment>
<comment type="pathway">
    <text evidence="6">Carbohydrate degradation; glycolysis; pyruvate from D-glyceraldehyde 3-phosphate: step 3/5.</text>
</comment>
<dbReference type="PANTHER" id="PTHR11931">
    <property type="entry name" value="PHOSPHOGLYCERATE MUTASE"/>
    <property type="match status" value="1"/>
</dbReference>
<dbReference type="RefSeq" id="WP_057884672.1">
    <property type="nucleotide sequence ID" value="NZ_CP018180.1"/>
</dbReference>
<dbReference type="GO" id="GO:0006094">
    <property type="term" value="P:gluconeogenesis"/>
    <property type="evidence" value="ECO:0007669"/>
    <property type="project" value="UniProtKB-UniRule"/>
</dbReference>
<feature type="binding site" evidence="6 8">
    <location>
        <begin position="183"/>
        <end position="184"/>
    </location>
    <ligand>
        <name>substrate</name>
    </ligand>
</feature>
<feature type="binding site" evidence="6 8">
    <location>
        <position position="98"/>
    </location>
    <ligand>
        <name>substrate</name>
    </ligand>
</feature>
<feature type="binding site" evidence="6 8">
    <location>
        <begin position="87"/>
        <end position="90"/>
    </location>
    <ligand>
        <name>substrate</name>
    </ligand>
</feature>
<feature type="binding site" evidence="6 8">
    <location>
        <position position="60"/>
    </location>
    <ligand>
        <name>substrate</name>
    </ligand>
</feature>
<dbReference type="NCBIfam" id="TIGR01258">
    <property type="entry name" value="pgm_1"/>
    <property type="match status" value="1"/>
</dbReference>
<keyword evidence="5 6" id="KW-0413">Isomerase</keyword>
<evidence type="ECO:0000256" key="5">
    <source>
        <dbReference type="ARBA" id="ARBA00023235"/>
    </source>
</evidence>
<dbReference type="Gene3D" id="3.40.50.1240">
    <property type="entry name" value="Phosphoglycerate mutase-like"/>
    <property type="match status" value="1"/>
</dbReference>
<dbReference type="InterPro" id="IPR005952">
    <property type="entry name" value="Phosphogly_mut1"/>
</dbReference>
<evidence type="ECO:0000256" key="2">
    <source>
        <dbReference type="ARBA" id="ARBA00006717"/>
    </source>
</evidence>
<dbReference type="EMBL" id="CP018180">
    <property type="protein sequence ID" value="AUJ32684.1"/>
    <property type="molecule type" value="Genomic_DNA"/>
</dbReference>
<protein>
    <recommendedName>
        <fullName evidence="6">2,3-bisphosphoglycerate-dependent phosphoglycerate mutase</fullName>
        <shortName evidence="6">BPG-dependent PGAM</shortName>
        <shortName evidence="6">PGAM</shortName>
        <shortName evidence="6">Phosphoglyceromutase</shortName>
        <shortName evidence="6">dPGM</shortName>
        <ecNumber evidence="6">5.4.2.11</ecNumber>
    </recommendedName>
</protein>
<accession>A0A3Q8CMQ4</accession>
<evidence type="ECO:0000313" key="11">
    <source>
        <dbReference type="Proteomes" id="UP000324497"/>
    </source>
</evidence>
<evidence type="ECO:0000256" key="4">
    <source>
        <dbReference type="ARBA" id="ARBA00023152"/>
    </source>
</evidence>
<evidence type="ECO:0000256" key="6">
    <source>
        <dbReference type="HAMAP-Rule" id="MF_01039"/>
    </source>
</evidence>
<feature type="active site" description="Proton donor/acceptor" evidence="6 7">
    <location>
        <position position="87"/>
    </location>
</feature>
<dbReference type="KEGG" id="lng:BSQ50_09155"/>
<keyword evidence="4 6" id="KW-0324">Glycolysis</keyword>
<dbReference type="SMART" id="SM00855">
    <property type="entry name" value="PGAM"/>
    <property type="match status" value="1"/>
</dbReference>
<evidence type="ECO:0000256" key="1">
    <source>
        <dbReference type="ARBA" id="ARBA00000380"/>
    </source>
</evidence>
<dbReference type="GeneID" id="78520738"/>
<dbReference type="Proteomes" id="UP000324497">
    <property type="component" value="Chromosome"/>
</dbReference>
<keyword evidence="3 6" id="KW-0312">Gluconeogenesis</keyword>
<dbReference type="InterPro" id="IPR013078">
    <property type="entry name" value="His_Pase_superF_clade-1"/>
</dbReference>
<keyword evidence="11" id="KW-1185">Reference proteome</keyword>
<evidence type="ECO:0000256" key="9">
    <source>
        <dbReference type="PIRSR" id="PIRSR613078-3"/>
    </source>
</evidence>
<sequence length="228" mass="25718">MTKLVFIRHGQSEWNLENLFTGWVDVDLSEKGVEEAKEAGRKIKEAGLQFDQAYTSVLTRAIKTLHYALEESGQLWIPETKTWRLNERHYGALQGKNKAKAAEKYGDEQVHIWRRSYDVLPPLLSADDEGSAAQDRRYADLDPRAIPGGENLKVTLERVIPFWEDEIAPKLLDGKNVIIAAHGNSLRALTKYIEGISDADIMGVEMATGQPVVYDLDEKLNIVNKTKL</sequence>
<dbReference type="InterPro" id="IPR029033">
    <property type="entry name" value="His_PPase_superfam"/>
</dbReference>
<dbReference type="HAMAP" id="MF_01039">
    <property type="entry name" value="PGAM_GpmA"/>
    <property type="match status" value="1"/>
</dbReference>
<feature type="site" description="Transition state stabilizer" evidence="6 9">
    <location>
        <position position="182"/>
    </location>
</feature>
<comment type="similarity">
    <text evidence="2 6">Belongs to the phosphoglycerate mutase family. BPG-dependent PGAM subfamily.</text>
</comment>
<dbReference type="EC" id="5.4.2.11" evidence="6"/>
<organism evidence="10 11">
    <name type="scientific">Liquorilactobacillus nagelii</name>
    <dbReference type="NCBI Taxonomy" id="82688"/>
    <lineage>
        <taxon>Bacteria</taxon>
        <taxon>Bacillati</taxon>
        <taxon>Bacillota</taxon>
        <taxon>Bacilli</taxon>
        <taxon>Lactobacillales</taxon>
        <taxon>Lactobacillaceae</taxon>
        <taxon>Liquorilactobacillus</taxon>
    </lineage>
</organism>
<feature type="active site" description="Tele-phosphohistidine intermediate" evidence="6 7">
    <location>
        <position position="9"/>
    </location>
</feature>
<evidence type="ECO:0000313" key="10">
    <source>
        <dbReference type="EMBL" id="AUJ32684.1"/>
    </source>
</evidence>
<dbReference type="SUPFAM" id="SSF53254">
    <property type="entry name" value="Phosphoglycerate mutase-like"/>
    <property type="match status" value="1"/>
</dbReference>
<dbReference type="CDD" id="cd07067">
    <property type="entry name" value="HP_PGM_like"/>
    <property type="match status" value="1"/>
</dbReference>
<evidence type="ECO:0000256" key="7">
    <source>
        <dbReference type="PIRSR" id="PIRSR613078-1"/>
    </source>
</evidence>
<dbReference type="GO" id="GO:0004619">
    <property type="term" value="F:phosphoglycerate mutase activity"/>
    <property type="evidence" value="ECO:0007669"/>
    <property type="project" value="UniProtKB-UniRule"/>
</dbReference>
<name>A0A3Q8CMQ4_9LACO</name>